<keyword evidence="8" id="KW-1185">Reference proteome</keyword>
<feature type="transmembrane region" description="Helical" evidence="5">
    <location>
        <begin position="37"/>
        <end position="61"/>
    </location>
</feature>
<evidence type="ECO:0000313" key="7">
    <source>
        <dbReference type="EMBL" id="MDR5868449.1"/>
    </source>
</evidence>
<sequence>MALSLFMTCTLVIGVAGTRLTRIVDDLADRTGLGEAIAGAVLLGMATSLSGLVLSVSAALADRPTLAMSNALGGIAVQTLFLTVADLTHRRANLEHAAASIGNLLQGGLLLCLLALVLVGRFAPDWTLWQVHPVTPLLVIVYLFGLRLADRTKDRPMWRPAQTRETAPDVPDEAALARSALALWLGFAGLALLLGLSGWLLERAASTIAAETGLGQSVVGVLMTAVVTSLPELVTSVAAVRRGALTLAVAGIIGGNAFDTLFVAASDLAYRGGSLYHAMPDRVALWVALSLLMTAILLVGMIHRERLGPGRIGFESLAIAGCYLAGALMLVAAPG</sequence>
<dbReference type="Proteomes" id="UP001264519">
    <property type="component" value="Unassembled WGS sequence"/>
</dbReference>
<keyword evidence="3 5" id="KW-1133">Transmembrane helix</keyword>
<dbReference type="InterPro" id="IPR044880">
    <property type="entry name" value="NCX_ion-bd_dom_sf"/>
</dbReference>
<comment type="caution">
    <text evidence="7">The sequence shown here is derived from an EMBL/GenBank/DDBJ whole genome shotgun (WGS) entry which is preliminary data.</text>
</comment>
<dbReference type="InterPro" id="IPR004481">
    <property type="entry name" value="K/Na/Ca-exchanger"/>
</dbReference>
<evidence type="ECO:0000256" key="1">
    <source>
        <dbReference type="ARBA" id="ARBA00004141"/>
    </source>
</evidence>
<evidence type="ECO:0000256" key="3">
    <source>
        <dbReference type="ARBA" id="ARBA00022989"/>
    </source>
</evidence>
<name>A0ABU1G6A8_9GAMM</name>
<comment type="subcellular location">
    <subcellularLocation>
        <location evidence="1">Membrane</location>
        <topology evidence="1">Multi-pass membrane protein</topology>
    </subcellularLocation>
</comment>
<feature type="transmembrane region" description="Helical" evidence="5">
    <location>
        <begin position="131"/>
        <end position="149"/>
    </location>
</feature>
<dbReference type="EMBL" id="JARWAK010000019">
    <property type="protein sequence ID" value="MDR5868449.1"/>
    <property type="molecule type" value="Genomic_DNA"/>
</dbReference>
<keyword evidence="2 5" id="KW-0812">Transmembrane</keyword>
<feature type="transmembrane region" description="Helical" evidence="5">
    <location>
        <begin position="283"/>
        <end position="302"/>
    </location>
</feature>
<protein>
    <submittedName>
        <fullName evidence="7">Sodium:calcium antiporter</fullName>
    </submittedName>
</protein>
<evidence type="ECO:0000256" key="2">
    <source>
        <dbReference type="ARBA" id="ARBA00022692"/>
    </source>
</evidence>
<feature type="transmembrane region" description="Helical" evidence="5">
    <location>
        <begin position="213"/>
        <end position="231"/>
    </location>
</feature>
<dbReference type="InterPro" id="IPR004837">
    <property type="entry name" value="NaCa_Exmemb"/>
</dbReference>
<feature type="transmembrane region" description="Helical" evidence="5">
    <location>
        <begin position="243"/>
        <end position="263"/>
    </location>
</feature>
<dbReference type="Pfam" id="PF01699">
    <property type="entry name" value="Na_Ca_ex"/>
    <property type="match status" value="2"/>
</dbReference>
<dbReference type="Gene3D" id="1.20.1420.30">
    <property type="entry name" value="NCX, central ion-binding region"/>
    <property type="match status" value="1"/>
</dbReference>
<reference evidence="7 8" key="1">
    <citation type="submission" date="2023-04" db="EMBL/GenBank/DDBJ databases">
        <title>A long-awaited taxogenomic arrangement of the family Halomonadaceae.</title>
        <authorList>
            <person name="De La Haba R."/>
            <person name="Chuvochina M."/>
            <person name="Wittouck S."/>
            <person name="Arahal D.R."/>
            <person name="Sanchez-Porro C."/>
            <person name="Hugenholtz P."/>
            <person name="Ventosa A."/>
        </authorList>
    </citation>
    <scope>NUCLEOTIDE SEQUENCE [LARGE SCALE GENOMIC DNA]</scope>
    <source>
        <strain evidence="7 8">DSM 23530</strain>
    </source>
</reference>
<keyword evidence="4 5" id="KW-0472">Membrane</keyword>
<accession>A0ABU1G6A8</accession>
<feature type="transmembrane region" description="Helical" evidence="5">
    <location>
        <begin position="97"/>
        <end position="119"/>
    </location>
</feature>
<feature type="domain" description="Sodium/calcium exchanger membrane region" evidence="6">
    <location>
        <begin position="183"/>
        <end position="325"/>
    </location>
</feature>
<evidence type="ECO:0000256" key="4">
    <source>
        <dbReference type="ARBA" id="ARBA00023136"/>
    </source>
</evidence>
<feature type="domain" description="Sodium/calcium exchanger membrane region" evidence="6">
    <location>
        <begin position="3"/>
        <end position="137"/>
    </location>
</feature>
<gene>
    <name evidence="7" type="ORF">QC818_16815</name>
</gene>
<proteinExistence type="predicted"/>
<evidence type="ECO:0000259" key="6">
    <source>
        <dbReference type="Pfam" id="PF01699"/>
    </source>
</evidence>
<feature type="transmembrane region" description="Helical" evidence="5">
    <location>
        <begin position="314"/>
        <end position="333"/>
    </location>
</feature>
<dbReference type="RefSeq" id="WP_309654023.1">
    <property type="nucleotide sequence ID" value="NZ_JARWAK010000019.1"/>
</dbReference>
<organism evidence="7 8">
    <name type="scientific">Halomonas koreensis</name>
    <dbReference type="NCBI Taxonomy" id="245385"/>
    <lineage>
        <taxon>Bacteria</taxon>
        <taxon>Pseudomonadati</taxon>
        <taxon>Pseudomonadota</taxon>
        <taxon>Gammaproteobacteria</taxon>
        <taxon>Oceanospirillales</taxon>
        <taxon>Halomonadaceae</taxon>
        <taxon>Halomonas</taxon>
    </lineage>
</organism>
<feature type="transmembrane region" description="Helical" evidence="5">
    <location>
        <begin position="181"/>
        <end position="201"/>
    </location>
</feature>
<evidence type="ECO:0000313" key="8">
    <source>
        <dbReference type="Proteomes" id="UP001264519"/>
    </source>
</evidence>
<dbReference type="PANTHER" id="PTHR10846">
    <property type="entry name" value="SODIUM/POTASSIUM/CALCIUM EXCHANGER"/>
    <property type="match status" value="1"/>
</dbReference>
<dbReference type="PANTHER" id="PTHR10846:SF8">
    <property type="entry name" value="INNER MEMBRANE PROTEIN YRBG"/>
    <property type="match status" value="1"/>
</dbReference>
<evidence type="ECO:0000256" key="5">
    <source>
        <dbReference type="SAM" id="Phobius"/>
    </source>
</evidence>